<evidence type="ECO:0000256" key="4">
    <source>
        <dbReference type="ARBA" id="ARBA00022692"/>
    </source>
</evidence>
<keyword evidence="5 10" id="KW-1133">Transmembrane helix</keyword>
<feature type="transmembrane region" description="Helical" evidence="10">
    <location>
        <begin position="45"/>
        <end position="66"/>
    </location>
</feature>
<reference evidence="13 14" key="1">
    <citation type="submission" date="2024-10" db="EMBL/GenBank/DDBJ databases">
        <title>Updated reference genomes for cyclostephanoid diatoms.</title>
        <authorList>
            <person name="Roberts W.R."/>
            <person name="Alverson A.J."/>
        </authorList>
    </citation>
    <scope>NUCLEOTIDE SEQUENCE [LARGE SCALE GENOMIC DNA]</scope>
    <source>
        <strain evidence="13 14">AJA010-31</strain>
    </source>
</reference>
<dbReference type="Gene3D" id="6.10.140.1330">
    <property type="match status" value="1"/>
</dbReference>
<keyword evidence="7" id="KW-0406">Ion transport</keyword>
<evidence type="ECO:0000313" key="13">
    <source>
        <dbReference type="EMBL" id="KAL3803607.1"/>
    </source>
</evidence>
<keyword evidence="8 10" id="KW-0472">Membrane</keyword>
<evidence type="ECO:0000259" key="12">
    <source>
        <dbReference type="Pfam" id="PF00999"/>
    </source>
</evidence>
<keyword evidence="11" id="KW-0732">Signal</keyword>
<comment type="caution">
    <text evidence="13">The sequence shown here is derived from an EMBL/GenBank/DDBJ whole genome shotgun (WGS) entry which is preliminary data.</text>
</comment>
<dbReference type="EMBL" id="JALLPJ020000066">
    <property type="protein sequence ID" value="KAL3803607.1"/>
    <property type="molecule type" value="Genomic_DNA"/>
</dbReference>
<feature type="transmembrane region" description="Helical" evidence="10">
    <location>
        <begin position="373"/>
        <end position="398"/>
    </location>
</feature>
<keyword evidence="3" id="KW-1003">Cell membrane</keyword>
<feature type="transmembrane region" description="Helical" evidence="10">
    <location>
        <begin position="279"/>
        <end position="295"/>
    </location>
</feature>
<evidence type="ECO:0000256" key="2">
    <source>
        <dbReference type="ARBA" id="ARBA00022448"/>
    </source>
</evidence>
<keyword evidence="14" id="KW-1185">Reference proteome</keyword>
<feature type="transmembrane region" description="Helical" evidence="10">
    <location>
        <begin position="218"/>
        <end position="238"/>
    </location>
</feature>
<evidence type="ECO:0000256" key="5">
    <source>
        <dbReference type="ARBA" id="ARBA00022989"/>
    </source>
</evidence>
<feature type="transmembrane region" description="Helical" evidence="10">
    <location>
        <begin position="410"/>
        <end position="430"/>
    </location>
</feature>
<protein>
    <recommendedName>
        <fullName evidence="12">Cation/H+ exchanger transmembrane domain-containing protein</fullName>
    </recommendedName>
</protein>
<feature type="transmembrane region" description="Helical" evidence="10">
    <location>
        <begin position="73"/>
        <end position="94"/>
    </location>
</feature>
<comment type="subcellular location">
    <subcellularLocation>
        <location evidence="1">Cell membrane</location>
        <topology evidence="1">Multi-pass membrane protein</topology>
    </subcellularLocation>
</comment>
<dbReference type="PANTHER" id="PTHR10110">
    <property type="entry name" value="SODIUM/HYDROGEN EXCHANGER"/>
    <property type="match status" value="1"/>
</dbReference>
<feature type="transmembrane region" description="Helical" evidence="10">
    <location>
        <begin position="348"/>
        <end position="367"/>
    </location>
</feature>
<dbReference type="AlphaFoldDB" id="A0ABD3QT30"/>
<keyword evidence="9" id="KW-0739">Sodium transport</keyword>
<name>A0ABD3QT30_9STRA</name>
<sequence length="904" mass="100091">MKLINAETITGVMLLLSVIAAESIIANDEEGTSHEEIEEASHEEMTNVVLFPWLSMLIGVVAYYLLSRYLHALPYTAVMFMSGAILGYAALHFNSHNNAIVDSTRLWLGINGELIILAFLPGLLFLDSYNINSYKFKRSFSQILTFAFPMVLGGTALTALVAYYIFPYGWSFDLSMTFGSILSATDPVAVAVLLNGLGAPSRLKVHVSGESLMNDGSGVVFFQIFSSRFFHSLGFHGFEQVGWARGFALFFRLSLGGACIGLLFGIGLVAILFNLNRRLSILALAAILTLAAVLPTERGERDPSDVYNHGCSGIIAVVFCGLTTKAFGEALINDSHLTEDFWHIMEHLLNTTLFTLGGAVWGGIIDFGSSEDWMYLLILYVSVNIIRCILVLVLFPITSNLGIGQSWREAIFMSWGGLRGAVGIALALLISAETINYSAAANVPLEQMQQYQQYVDKLFGMVGGTAFLTLVINAPTCAPLLKYLGLVTPTEARKQVVKNYEQHMRQNTLVEFMRLLADSAFAGVDYQIVREKVSPLANVTPTELEAAIYAFRRRYPDKVPNLDNMMSYVGRVSSESLSAHQDVEVNSLSRSTRSLRASAAAAASSGLKVRGTVYDFSSPMNKDAADEERQVFLRLLEREASHAVNKASTLELNTLIRLSTTFQYHRQLHIGELDSRGGTPFSLLQSLQLAMESVMKGKPLDDWAGVKSQMLQLLFFNFSLLMPALILPQVESLGKLTRKCDKLLHKYRVGGMFSREGGDEDFHVIRTHVLQALSFIKAHLSAQETFCTEFANIDGNSLSLSEKAVLDESKEQVARAEAVIAAFDAADVNAIKSQYCCQILLYKCADYFCNLSMNGLMSEREAGEFLEQYDRELRQLRNSSEMKYEIVDLKMSKTRTVPRNVGRR</sequence>
<gene>
    <name evidence="13" type="ORF">ACHAWO_008857</name>
</gene>
<keyword evidence="6" id="KW-0915">Sodium</keyword>
<evidence type="ECO:0000313" key="14">
    <source>
        <dbReference type="Proteomes" id="UP001530400"/>
    </source>
</evidence>
<evidence type="ECO:0000256" key="3">
    <source>
        <dbReference type="ARBA" id="ARBA00022475"/>
    </source>
</evidence>
<keyword evidence="2" id="KW-0813">Transport</keyword>
<evidence type="ECO:0000256" key="10">
    <source>
        <dbReference type="SAM" id="Phobius"/>
    </source>
</evidence>
<feature type="transmembrane region" description="Helical" evidence="10">
    <location>
        <begin position="178"/>
        <end position="197"/>
    </location>
</feature>
<proteinExistence type="predicted"/>
<keyword evidence="4 10" id="KW-0812">Transmembrane</keyword>
<feature type="signal peptide" evidence="11">
    <location>
        <begin position="1"/>
        <end position="21"/>
    </location>
</feature>
<dbReference type="GO" id="GO:0005886">
    <property type="term" value="C:plasma membrane"/>
    <property type="evidence" value="ECO:0007669"/>
    <property type="project" value="UniProtKB-SubCell"/>
</dbReference>
<dbReference type="GO" id="GO:0006814">
    <property type="term" value="P:sodium ion transport"/>
    <property type="evidence" value="ECO:0007669"/>
    <property type="project" value="UniProtKB-KW"/>
</dbReference>
<feature type="transmembrane region" description="Helical" evidence="10">
    <location>
        <begin position="106"/>
        <end position="126"/>
    </location>
</feature>
<feature type="chain" id="PRO_5044817850" description="Cation/H+ exchanger transmembrane domain-containing protein" evidence="11">
    <location>
        <begin position="22"/>
        <end position="904"/>
    </location>
</feature>
<organism evidence="13 14">
    <name type="scientific">Cyclotella atomus</name>
    <dbReference type="NCBI Taxonomy" id="382360"/>
    <lineage>
        <taxon>Eukaryota</taxon>
        <taxon>Sar</taxon>
        <taxon>Stramenopiles</taxon>
        <taxon>Ochrophyta</taxon>
        <taxon>Bacillariophyta</taxon>
        <taxon>Coscinodiscophyceae</taxon>
        <taxon>Thalassiosirophycidae</taxon>
        <taxon>Stephanodiscales</taxon>
        <taxon>Stephanodiscaceae</taxon>
        <taxon>Cyclotella</taxon>
    </lineage>
</organism>
<evidence type="ECO:0000256" key="1">
    <source>
        <dbReference type="ARBA" id="ARBA00004651"/>
    </source>
</evidence>
<dbReference type="PANTHER" id="PTHR10110:SF86">
    <property type="entry name" value="SODIUM_HYDROGEN EXCHANGER 7"/>
    <property type="match status" value="1"/>
</dbReference>
<evidence type="ECO:0000256" key="6">
    <source>
        <dbReference type="ARBA" id="ARBA00023053"/>
    </source>
</evidence>
<dbReference type="Pfam" id="PF00999">
    <property type="entry name" value="Na_H_Exchanger"/>
    <property type="match status" value="1"/>
</dbReference>
<feature type="transmembrane region" description="Helical" evidence="10">
    <location>
        <begin position="146"/>
        <end position="166"/>
    </location>
</feature>
<evidence type="ECO:0000256" key="7">
    <source>
        <dbReference type="ARBA" id="ARBA00023065"/>
    </source>
</evidence>
<evidence type="ECO:0000256" key="11">
    <source>
        <dbReference type="SAM" id="SignalP"/>
    </source>
</evidence>
<evidence type="ECO:0000256" key="8">
    <source>
        <dbReference type="ARBA" id="ARBA00023136"/>
    </source>
</evidence>
<accession>A0ABD3QT30</accession>
<dbReference type="InterPro" id="IPR018422">
    <property type="entry name" value="Cation/H_exchanger_CPA1"/>
</dbReference>
<feature type="transmembrane region" description="Helical" evidence="10">
    <location>
        <begin position="307"/>
        <end position="327"/>
    </location>
</feature>
<evidence type="ECO:0000256" key="9">
    <source>
        <dbReference type="ARBA" id="ARBA00023201"/>
    </source>
</evidence>
<feature type="transmembrane region" description="Helical" evidence="10">
    <location>
        <begin position="250"/>
        <end position="272"/>
    </location>
</feature>
<dbReference type="InterPro" id="IPR006153">
    <property type="entry name" value="Cation/H_exchanger_TM"/>
</dbReference>
<dbReference type="Proteomes" id="UP001530400">
    <property type="component" value="Unassembled WGS sequence"/>
</dbReference>
<feature type="domain" description="Cation/H+ exchanger transmembrane" evidence="12">
    <location>
        <begin position="60"/>
        <end position="482"/>
    </location>
</feature>